<dbReference type="Proteomes" id="UP000241818">
    <property type="component" value="Unassembled WGS sequence"/>
</dbReference>
<dbReference type="PANTHER" id="PTHR43431:SF7">
    <property type="entry name" value="OXIDOREDUCTASE, SHORT CHAIN DEHYDROGENASE_REDUCTASE FAMILY (AFU_ORTHOLOGUE AFUA_5G14000)"/>
    <property type="match status" value="1"/>
</dbReference>
<dbReference type="GeneID" id="36571792"/>
<keyword evidence="2" id="KW-1185">Reference proteome</keyword>
<gene>
    <name evidence="1" type="ORF">M430DRAFT_17612</name>
</gene>
<organism evidence="1 2">
    <name type="scientific">Amorphotheca resinae ATCC 22711</name>
    <dbReference type="NCBI Taxonomy" id="857342"/>
    <lineage>
        <taxon>Eukaryota</taxon>
        <taxon>Fungi</taxon>
        <taxon>Dikarya</taxon>
        <taxon>Ascomycota</taxon>
        <taxon>Pezizomycotina</taxon>
        <taxon>Leotiomycetes</taxon>
        <taxon>Helotiales</taxon>
        <taxon>Amorphothecaceae</taxon>
        <taxon>Amorphotheca</taxon>
    </lineage>
</organism>
<dbReference type="Pfam" id="PF00106">
    <property type="entry name" value="adh_short"/>
    <property type="match status" value="1"/>
</dbReference>
<dbReference type="InParanoid" id="A0A2T3B5K6"/>
<dbReference type="InterPro" id="IPR036291">
    <property type="entry name" value="NAD(P)-bd_dom_sf"/>
</dbReference>
<protein>
    <submittedName>
        <fullName evidence="1">Uncharacterized protein</fullName>
    </submittedName>
</protein>
<proteinExistence type="predicted"/>
<dbReference type="SUPFAM" id="SSF51735">
    <property type="entry name" value="NAD(P)-binding Rossmann-fold domains"/>
    <property type="match status" value="1"/>
</dbReference>
<name>A0A2T3B5K6_AMORE</name>
<reference evidence="1 2" key="1">
    <citation type="journal article" date="2018" name="New Phytol.">
        <title>Comparative genomics and transcriptomics depict ericoid mycorrhizal fungi as versatile saprotrophs and plant mutualists.</title>
        <authorList>
            <person name="Martino E."/>
            <person name="Morin E."/>
            <person name="Grelet G.A."/>
            <person name="Kuo A."/>
            <person name="Kohler A."/>
            <person name="Daghino S."/>
            <person name="Barry K.W."/>
            <person name="Cichocki N."/>
            <person name="Clum A."/>
            <person name="Dockter R.B."/>
            <person name="Hainaut M."/>
            <person name="Kuo R.C."/>
            <person name="LaButti K."/>
            <person name="Lindahl B.D."/>
            <person name="Lindquist E.A."/>
            <person name="Lipzen A."/>
            <person name="Khouja H.R."/>
            <person name="Magnuson J."/>
            <person name="Murat C."/>
            <person name="Ohm R.A."/>
            <person name="Singer S.W."/>
            <person name="Spatafora J.W."/>
            <person name="Wang M."/>
            <person name="Veneault-Fourrey C."/>
            <person name="Henrissat B."/>
            <person name="Grigoriev I.V."/>
            <person name="Martin F.M."/>
            <person name="Perotto S."/>
        </authorList>
    </citation>
    <scope>NUCLEOTIDE SEQUENCE [LARGE SCALE GENOMIC DNA]</scope>
    <source>
        <strain evidence="1 2">ATCC 22711</strain>
    </source>
</reference>
<dbReference type="STRING" id="857342.A0A2T3B5K6"/>
<dbReference type="RefSeq" id="XP_024722205.1">
    <property type="nucleotide sequence ID" value="XM_024863711.1"/>
</dbReference>
<dbReference type="PANTHER" id="PTHR43431">
    <property type="entry name" value="OXIDOREDUCTASE, SHORT CHAIN DEHYDROGENASE/REDUCTASE FAMILY (AFU_ORTHOLOGUE AFUA_5G14000)"/>
    <property type="match status" value="1"/>
</dbReference>
<accession>A0A2T3B5K6</accession>
<evidence type="ECO:0000313" key="2">
    <source>
        <dbReference type="Proteomes" id="UP000241818"/>
    </source>
</evidence>
<dbReference type="EMBL" id="KZ679009">
    <property type="protein sequence ID" value="PSS22050.1"/>
    <property type="molecule type" value="Genomic_DNA"/>
</dbReference>
<dbReference type="AlphaFoldDB" id="A0A2T3B5K6"/>
<evidence type="ECO:0000313" key="1">
    <source>
        <dbReference type="EMBL" id="PSS22050.1"/>
    </source>
</evidence>
<dbReference type="OrthoDB" id="5399006at2759"/>
<sequence length="249" mass="26552">MAAAANNFYSIVAGVGAGTGRSVAIKFSQTYPVVLLARSASNYEPIVKEINDAGGKAIGISTDISSPTSVKDAFAKIGEEFKGKKLAAAIFNVGGTFIRKPFLEMSLEEYEVGFAANGKGFYLFSQATLPLLLESVPTSPYPPSLIITGATASVRGSATMSSFASGKFALRATGQSLAREFGPKGIHVAHVIVDGVIDIPRTREWTVNGGVPDGKINSDAIADTYWHLHTQPRSHFTQELDCRPYVEKF</sequence>
<dbReference type="Gene3D" id="3.40.50.720">
    <property type="entry name" value="NAD(P)-binding Rossmann-like Domain"/>
    <property type="match status" value="1"/>
</dbReference>
<dbReference type="InterPro" id="IPR002347">
    <property type="entry name" value="SDR_fam"/>
</dbReference>